<evidence type="ECO:0000256" key="9">
    <source>
        <dbReference type="SAM" id="MobiDB-lite"/>
    </source>
</evidence>
<reference evidence="11" key="1">
    <citation type="submission" date="2014-03" db="EMBL/GenBank/DDBJ databases">
        <authorList>
            <person name="Aksoy S."/>
            <person name="Warren W."/>
            <person name="Wilson R.K."/>
        </authorList>
    </citation>
    <scope>NUCLEOTIDE SEQUENCE [LARGE SCALE GENOMIC DNA]</scope>
    <source>
        <strain evidence="11">IAEA</strain>
    </source>
</reference>
<evidence type="ECO:0000313" key="11">
    <source>
        <dbReference type="Proteomes" id="UP000091820"/>
    </source>
</evidence>
<dbReference type="InterPro" id="IPR032675">
    <property type="entry name" value="LRR_dom_sf"/>
</dbReference>
<organism evidence="10 11">
    <name type="scientific">Glossina brevipalpis</name>
    <dbReference type="NCBI Taxonomy" id="37001"/>
    <lineage>
        <taxon>Eukaryota</taxon>
        <taxon>Metazoa</taxon>
        <taxon>Ecdysozoa</taxon>
        <taxon>Arthropoda</taxon>
        <taxon>Hexapoda</taxon>
        <taxon>Insecta</taxon>
        <taxon>Pterygota</taxon>
        <taxon>Neoptera</taxon>
        <taxon>Endopterygota</taxon>
        <taxon>Diptera</taxon>
        <taxon>Brachycera</taxon>
        <taxon>Muscomorpha</taxon>
        <taxon>Hippoboscoidea</taxon>
        <taxon>Glossinidae</taxon>
        <taxon>Glossina</taxon>
    </lineage>
</organism>
<keyword evidence="2" id="KW-0677">Repeat</keyword>
<feature type="region of interest" description="Disordered" evidence="9">
    <location>
        <begin position="616"/>
        <end position="648"/>
    </location>
</feature>
<dbReference type="AlphaFoldDB" id="A0A1A9WEG6"/>
<evidence type="ECO:0000256" key="7">
    <source>
        <dbReference type="ARBA" id="ARBA00029998"/>
    </source>
</evidence>
<evidence type="ECO:0000256" key="8">
    <source>
        <dbReference type="ARBA" id="ARBA00032455"/>
    </source>
</evidence>
<dbReference type="FunFam" id="3.80.10.10:FF:000343">
    <property type="entry name" value="CCR4-NOT transcription complex subunit"/>
    <property type="match status" value="1"/>
</dbReference>
<feature type="compositionally biased region" description="Low complexity" evidence="9">
    <location>
        <begin position="1011"/>
        <end position="1030"/>
    </location>
</feature>
<keyword evidence="11" id="KW-1185">Reference proteome</keyword>
<protein>
    <recommendedName>
        <fullName evidence="4">Leucine-rich repeat protein soc-2 homolog</fullName>
    </recommendedName>
    <alternativeName>
        <fullName evidence="8">Protein soc-2 homolog</fullName>
    </alternativeName>
    <alternativeName>
        <fullName evidence="6 7">protein Sur-8 homolog</fullName>
    </alternativeName>
</protein>
<evidence type="ECO:0000256" key="3">
    <source>
        <dbReference type="ARBA" id="ARBA00023786"/>
    </source>
</evidence>
<evidence type="ECO:0000313" key="10">
    <source>
        <dbReference type="EnsemblMetazoa" id="GBRI016648-PA"/>
    </source>
</evidence>
<evidence type="ECO:0000256" key="6">
    <source>
        <dbReference type="ARBA" id="ARBA00029588"/>
    </source>
</evidence>
<reference evidence="10" key="2">
    <citation type="submission" date="2020-05" db="UniProtKB">
        <authorList>
            <consortium name="EnsemblMetazoa"/>
        </authorList>
    </citation>
    <scope>IDENTIFICATION</scope>
    <source>
        <strain evidence="10">IAEA</strain>
    </source>
</reference>
<evidence type="ECO:0000256" key="5">
    <source>
        <dbReference type="ARBA" id="ARBA00025612"/>
    </source>
</evidence>
<name>A0A1A9WEG6_9MUSC</name>
<feature type="region of interest" description="Disordered" evidence="9">
    <location>
        <begin position="909"/>
        <end position="931"/>
    </location>
</feature>
<feature type="region of interest" description="Disordered" evidence="9">
    <location>
        <begin position="1007"/>
        <end position="1042"/>
    </location>
</feature>
<dbReference type="SMART" id="SM00369">
    <property type="entry name" value="LRR_TYP"/>
    <property type="match status" value="3"/>
</dbReference>
<feature type="region of interest" description="Disordered" evidence="9">
    <location>
        <begin position="862"/>
        <end position="892"/>
    </location>
</feature>
<feature type="compositionally biased region" description="Low complexity" evidence="9">
    <location>
        <begin position="621"/>
        <end position="646"/>
    </location>
</feature>
<dbReference type="PANTHER" id="PTHR45752">
    <property type="entry name" value="LEUCINE-RICH REPEAT-CONTAINING"/>
    <property type="match status" value="1"/>
</dbReference>
<keyword evidence="1" id="KW-0433">Leucine-rich repeat</keyword>
<dbReference type="STRING" id="37001.A0A1A9WEG6"/>
<dbReference type="VEuPathDB" id="VectorBase:GBRI016648"/>
<feature type="region of interest" description="Disordered" evidence="9">
    <location>
        <begin position="353"/>
        <end position="373"/>
    </location>
</feature>
<dbReference type="EnsemblMetazoa" id="GBRI016648-RA">
    <property type="protein sequence ID" value="GBRI016648-PA"/>
    <property type="gene ID" value="GBRI016648"/>
</dbReference>
<evidence type="ECO:0000256" key="1">
    <source>
        <dbReference type="ARBA" id="ARBA00022614"/>
    </source>
</evidence>
<feature type="region of interest" description="Disordered" evidence="9">
    <location>
        <begin position="240"/>
        <end position="260"/>
    </location>
</feature>
<dbReference type="InterPro" id="IPR050715">
    <property type="entry name" value="LRR-SigEffector_domain"/>
</dbReference>
<dbReference type="InterPro" id="IPR003591">
    <property type="entry name" value="Leu-rich_rpt_typical-subtyp"/>
</dbReference>
<accession>A0A1A9WEG6</accession>
<dbReference type="PANTHER" id="PTHR45752:SF187">
    <property type="entry name" value="LEUCINE-RICH REPEAT AND IQ DOMAIN-CONTAINING PROTEIN 4"/>
    <property type="match status" value="1"/>
</dbReference>
<dbReference type="Proteomes" id="UP000091820">
    <property type="component" value="Unassembled WGS sequence"/>
</dbReference>
<dbReference type="Gene3D" id="3.80.10.10">
    <property type="entry name" value="Ribonuclease Inhibitor"/>
    <property type="match status" value="1"/>
</dbReference>
<dbReference type="PROSITE" id="PS51450">
    <property type="entry name" value="LRR"/>
    <property type="match status" value="2"/>
</dbReference>
<evidence type="ECO:0000256" key="2">
    <source>
        <dbReference type="ARBA" id="ARBA00022737"/>
    </source>
</evidence>
<comment type="similarity">
    <text evidence="3">Belongs to the SHOC2 family.</text>
</comment>
<proteinExistence type="inferred from homology"/>
<feature type="compositionally biased region" description="Polar residues" evidence="9">
    <location>
        <begin position="353"/>
        <end position="364"/>
    </location>
</feature>
<sequence>MGNLGNLYKMSRNKDKYESANRRQQIFMSSEDVAAGKKSNWTGIEITGCVRNISPSLWEFEHLTALYLNDNQLLRLPADIGLLVNLRTLDVSSNKLRSLPAELGELIQLRELLLNNNFLRVLPYEIGKLFHLHILGLMGNPLQKEFLSIYNEPNGTQKLLTYMLDNLSIPPKHIVKFATDPIVVIHHLKHNNVPYRGSNTIKNLHTNGQKLQNSINTNLGAVGHQLQINNNYGYQQHAMLQHPQQHSQPNLPSPPAPHPSLWAAHAPRNPCFPQAGCMPGNAHLSTTNYQGRQFQGRCFPYPCTFSGQPCERMNLSAPNYAKLPPLSIVNQQRINDCAGIPLISTAVAHLTPNQRQRISRKQSNSPPPPPRNWTNVIPAGVHSHNYCNQMVAHAQGAPLLLNKQQHLTTVGQQGNLPPNHSWNPSNCYTMHGAYSQQQQQQHQFTVKTQLTSKQDLLRSPLRYQNSAPAALTNSSKSNEILAKLDSSDIKNGENANNNGEACLPRIIKPRKRRKKDRKPNNLVNGLFLKMENQIITEEKHSNTITAEADILKCLNHFTNIYSNSIDEECNQRHKQQKNIKNFYLDQTNEENKLTKNHGICFCIECDPLRSIWEHPLRRSPSDSASSSTSTTSNGTTSTSSNDSNKSTMDELRRCQLIEKQKSEPNLNVWPKSRADIVGVIGSNRIISQEHNAVLRQHTYDDVETHESPPNGYANILSGINLGNDLFNRSSSSASNTTLNHNNMLTTITPKTHNTHHNNDDLIDTDSDPMVLLPETAETLLTRSINEISQKLIETCSNEFGDLLNSSSTSSCDSSSSSSGISDFSNDSGIDSAHINCDDLIFNFDHHLHIAAATGTTIASTSISTSFSNNSTPSSSSSSSSSNAITLTTTPTTTKHASQNFLTVLPAITNSVSPPANQQQTSNNNKLTPTLDVSVDFNNNQQQQQQQQYQRARMPQLPKQKLILNDNNNQWQQQQFNELQSLQRPEQQQQQQFFNNCYDLLWHQKYHHHNQQQHQQQQSHTKSSASASVSALDNKHHRYKTVL</sequence>
<comment type="function">
    <text evidence="5">Acts as a Ras effector and participates in MAPK pathway activation. Probably acts as a regulatory subunit of protein phosphatase that specifically dephosphorylates Raf kinase and stimulate Raf activity at specialized signaling complexes upon Ras activation.</text>
</comment>
<dbReference type="InterPro" id="IPR001611">
    <property type="entry name" value="Leu-rich_rpt"/>
</dbReference>
<dbReference type="SUPFAM" id="SSF52058">
    <property type="entry name" value="L domain-like"/>
    <property type="match status" value="1"/>
</dbReference>
<feature type="compositionally biased region" description="Polar residues" evidence="9">
    <location>
        <begin position="909"/>
        <end position="927"/>
    </location>
</feature>
<evidence type="ECO:0000256" key="4">
    <source>
        <dbReference type="ARBA" id="ARBA00023904"/>
    </source>
</evidence>